<keyword evidence="2" id="KW-1185">Reference proteome</keyword>
<accession>A0ACB6Q8V9</accession>
<sequence length="603" mass="66870">MHSATIQAEVNTKRRRTQNCQRRRRGVTGSRIHRDLACVVDVYERGGLFAQKSQSTKFRYPGAGTSVSLGAEKGSYGKRVDKVLRSKQGELYEELWADYILYEKGASPNDNQSGPARPYSQTSHYGSVTDPYSSLGPWNALKFWIRGASGARYSFCIKGPGISKRDLISSKVQESGGCGDEYIKDGVESVTPRTRDNYQSCHLSSRSLSCFTFIFTFTFPLPLQPLPFALAMYFVLTNPIQISPSAAPRVCPIKQHFRLTRVKGNEFIDHGERRHEAGVKIVGSDWWNEQDGTETHRPINSTTIKFAAPAPPDRAEPVNVASSGIPRKVNENLLPGACIRSRLITATMSSEHTPDLSTFPFSPDQFSCVRLISVYGASPSSLHFFSCGLSFPPIGQFIPTMLPFSYTICPPCVFIFAPNLTGHHPAIIGEIYMAPPIFRVDAPAGGRRVLRCDVYPLSSHRDADSCHTSHASITLCPEDFTTSSRRPLSILLSSLGSSYPGLSDAHYPSLVAPKSNLPTDRIASPGNDDDDMDANEANPNCSVPNPAIVDQKLRDLTIVDLSFGFITDAQWPESSRWNFYITWNSMIDISQRRSYCDKFYRGE</sequence>
<evidence type="ECO:0000313" key="2">
    <source>
        <dbReference type="Proteomes" id="UP000799755"/>
    </source>
</evidence>
<dbReference type="EMBL" id="MU003573">
    <property type="protein sequence ID" value="KAF2462606.1"/>
    <property type="molecule type" value="Genomic_DNA"/>
</dbReference>
<protein>
    <submittedName>
        <fullName evidence="1">Uncharacterized protein</fullName>
    </submittedName>
</protein>
<reference evidence="1" key="1">
    <citation type="journal article" date="2020" name="Stud. Mycol.">
        <title>101 Dothideomycetes genomes: a test case for predicting lifestyles and emergence of pathogens.</title>
        <authorList>
            <person name="Haridas S."/>
            <person name="Albert R."/>
            <person name="Binder M."/>
            <person name="Bloem J."/>
            <person name="Labutti K."/>
            <person name="Salamov A."/>
            <person name="Andreopoulos B."/>
            <person name="Baker S."/>
            <person name="Barry K."/>
            <person name="Bills G."/>
            <person name="Bluhm B."/>
            <person name="Cannon C."/>
            <person name="Castanera R."/>
            <person name="Culley D."/>
            <person name="Daum C."/>
            <person name="Ezra D."/>
            <person name="Gonzalez J."/>
            <person name="Henrissat B."/>
            <person name="Kuo A."/>
            <person name="Liang C."/>
            <person name="Lipzen A."/>
            <person name="Lutzoni F."/>
            <person name="Magnuson J."/>
            <person name="Mondo S."/>
            <person name="Nolan M."/>
            <person name="Ohm R."/>
            <person name="Pangilinan J."/>
            <person name="Park H.-J."/>
            <person name="Ramirez L."/>
            <person name="Alfaro M."/>
            <person name="Sun H."/>
            <person name="Tritt A."/>
            <person name="Yoshinaga Y."/>
            <person name="Zwiers L.-H."/>
            <person name="Turgeon B."/>
            <person name="Goodwin S."/>
            <person name="Spatafora J."/>
            <person name="Crous P."/>
            <person name="Grigoriev I."/>
        </authorList>
    </citation>
    <scope>NUCLEOTIDE SEQUENCE</scope>
    <source>
        <strain evidence="1">ATCC 200398</strain>
    </source>
</reference>
<gene>
    <name evidence="1" type="ORF">BDR25DRAFT_363825</name>
</gene>
<organism evidence="1 2">
    <name type="scientific">Lindgomyces ingoldianus</name>
    <dbReference type="NCBI Taxonomy" id="673940"/>
    <lineage>
        <taxon>Eukaryota</taxon>
        <taxon>Fungi</taxon>
        <taxon>Dikarya</taxon>
        <taxon>Ascomycota</taxon>
        <taxon>Pezizomycotina</taxon>
        <taxon>Dothideomycetes</taxon>
        <taxon>Pleosporomycetidae</taxon>
        <taxon>Pleosporales</taxon>
        <taxon>Lindgomycetaceae</taxon>
        <taxon>Lindgomyces</taxon>
    </lineage>
</organism>
<name>A0ACB6Q8V9_9PLEO</name>
<evidence type="ECO:0000313" key="1">
    <source>
        <dbReference type="EMBL" id="KAF2462606.1"/>
    </source>
</evidence>
<comment type="caution">
    <text evidence="1">The sequence shown here is derived from an EMBL/GenBank/DDBJ whole genome shotgun (WGS) entry which is preliminary data.</text>
</comment>
<dbReference type="Proteomes" id="UP000799755">
    <property type="component" value="Unassembled WGS sequence"/>
</dbReference>
<proteinExistence type="predicted"/>